<keyword evidence="12" id="KW-0539">Nucleus</keyword>
<evidence type="ECO:0000256" key="4">
    <source>
        <dbReference type="ARBA" id="ARBA00007245"/>
    </source>
</evidence>
<keyword evidence="10 13" id="KW-0175">Coiled coil</keyword>
<dbReference type="Pfam" id="PF12632">
    <property type="entry name" value="Vezatin"/>
    <property type="match status" value="1"/>
</dbReference>
<evidence type="ECO:0000256" key="2">
    <source>
        <dbReference type="ARBA" id="ARBA00004536"/>
    </source>
</evidence>
<dbReference type="GO" id="GO:0017022">
    <property type="term" value="F:myosin binding"/>
    <property type="evidence" value="ECO:0007669"/>
    <property type="project" value="InterPro"/>
</dbReference>
<dbReference type="EMBL" id="BPLQ01004702">
    <property type="protein sequence ID" value="GIY10039.1"/>
    <property type="molecule type" value="Genomic_DNA"/>
</dbReference>
<evidence type="ECO:0000256" key="13">
    <source>
        <dbReference type="SAM" id="Coils"/>
    </source>
</evidence>
<evidence type="ECO:0000256" key="3">
    <source>
        <dbReference type="ARBA" id="ARBA00004651"/>
    </source>
</evidence>
<sequence length="565" mass="64386">MTCEEDIDFDEDIIFPNSPLGCYVQGLENSEASNLYDECFSVKNNSQECTEKNTQLTNSLSHNTINVLVLLKKSIRLIQEAELIARGFTAASVTGVVEHIELSATLPMNSCCRQYAELRKRLFSWMKDIFIKYKVRTEIILQNISLDPVVDSPVCLASLSIDEFGGLLNLDLDSSELLKITDNFSISSLKTMYHLMEMQISEFFKYLIIISSLVTENRPKDWKQISYARCLKFNAIALSKDMSRFSESLKYTYYYYQSIEATYTENNDVHYPNKQKVVKSSLKVAIHNMSLHLKAALLHSIQIENNLDSEIYVETNLKNIETLQALLKIVKSEVSAFEDNFKESNKIVDNLLNPEKPSTEDVSPAINELKNLDNLPIILEKCDVEREITDEVFEDTITITNKENNKESDFFQKENLKNVEMSSCLLKELKNVLVVKADEHRVREQVALAKKSNQINCIEPHNESEKLLLTPNTVENQAENLKQLEEENEITSNIEKEIESEECSKKSVCFIQKNLTESLNFLPPKTDSFANSIALLAAQRQKLLGLSSEEFIDGTNESDSDSDNS</sequence>
<evidence type="ECO:0000256" key="10">
    <source>
        <dbReference type="ARBA" id="ARBA00023054"/>
    </source>
</evidence>
<keyword evidence="8" id="KW-0965">Cell junction</keyword>
<evidence type="ECO:0000256" key="8">
    <source>
        <dbReference type="ARBA" id="ARBA00022949"/>
    </source>
</evidence>
<keyword evidence="9" id="KW-1133">Transmembrane helix</keyword>
<dbReference type="GO" id="GO:0005886">
    <property type="term" value="C:plasma membrane"/>
    <property type="evidence" value="ECO:0007669"/>
    <property type="project" value="UniProtKB-SubCell"/>
</dbReference>
<dbReference type="PANTHER" id="PTHR15989:SF5">
    <property type="entry name" value="VEZATIN"/>
    <property type="match status" value="1"/>
</dbReference>
<accession>A0AAV4QL40</accession>
<comment type="caution">
    <text evidence="15">The sequence shown here is derived from an EMBL/GenBank/DDBJ whole genome shotgun (WGS) entry which is preliminary data.</text>
</comment>
<keyword evidence="6" id="KW-1003">Cell membrane</keyword>
<evidence type="ECO:0000256" key="6">
    <source>
        <dbReference type="ARBA" id="ARBA00022475"/>
    </source>
</evidence>
<evidence type="ECO:0000256" key="11">
    <source>
        <dbReference type="ARBA" id="ARBA00023136"/>
    </source>
</evidence>
<proteinExistence type="inferred from homology"/>
<keyword evidence="7" id="KW-0812">Transmembrane</keyword>
<evidence type="ECO:0000313" key="16">
    <source>
        <dbReference type="Proteomes" id="UP001054837"/>
    </source>
</evidence>
<dbReference type="AlphaFoldDB" id="A0AAV4QL40"/>
<evidence type="ECO:0000259" key="14">
    <source>
        <dbReference type="Pfam" id="PF12632"/>
    </source>
</evidence>
<comment type="similarity">
    <text evidence="4">Belongs to the vezatin family.</text>
</comment>
<gene>
    <name evidence="15" type="primary">VEZT_0</name>
    <name evidence="15" type="ORF">CDAR_33471</name>
</gene>
<dbReference type="InterPro" id="IPR026858">
    <property type="entry name" value="Vezatin"/>
</dbReference>
<evidence type="ECO:0000256" key="1">
    <source>
        <dbReference type="ARBA" id="ARBA00004123"/>
    </source>
</evidence>
<keyword evidence="11" id="KW-0472">Membrane</keyword>
<keyword evidence="16" id="KW-1185">Reference proteome</keyword>
<organism evidence="15 16">
    <name type="scientific">Caerostris darwini</name>
    <dbReference type="NCBI Taxonomy" id="1538125"/>
    <lineage>
        <taxon>Eukaryota</taxon>
        <taxon>Metazoa</taxon>
        <taxon>Ecdysozoa</taxon>
        <taxon>Arthropoda</taxon>
        <taxon>Chelicerata</taxon>
        <taxon>Arachnida</taxon>
        <taxon>Araneae</taxon>
        <taxon>Araneomorphae</taxon>
        <taxon>Entelegynae</taxon>
        <taxon>Araneoidea</taxon>
        <taxon>Araneidae</taxon>
        <taxon>Caerostris</taxon>
    </lineage>
</organism>
<feature type="coiled-coil region" evidence="13">
    <location>
        <begin position="474"/>
        <end position="501"/>
    </location>
</feature>
<dbReference type="InterPro" id="IPR026859">
    <property type="entry name" value="Myosin-bd"/>
</dbReference>
<evidence type="ECO:0000256" key="12">
    <source>
        <dbReference type="ARBA" id="ARBA00023242"/>
    </source>
</evidence>
<evidence type="ECO:0000256" key="7">
    <source>
        <dbReference type="ARBA" id="ARBA00022692"/>
    </source>
</evidence>
<dbReference type="GO" id="GO:0005912">
    <property type="term" value="C:adherens junction"/>
    <property type="evidence" value="ECO:0007669"/>
    <property type="project" value="UniProtKB-SubCell"/>
</dbReference>
<evidence type="ECO:0000256" key="9">
    <source>
        <dbReference type="ARBA" id="ARBA00022989"/>
    </source>
</evidence>
<dbReference type="GO" id="GO:0098609">
    <property type="term" value="P:cell-cell adhesion"/>
    <property type="evidence" value="ECO:0007669"/>
    <property type="project" value="InterPro"/>
</dbReference>
<reference evidence="15 16" key="1">
    <citation type="submission" date="2021-06" db="EMBL/GenBank/DDBJ databases">
        <title>Caerostris darwini draft genome.</title>
        <authorList>
            <person name="Kono N."/>
            <person name="Arakawa K."/>
        </authorList>
    </citation>
    <scope>NUCLEOTIDE SEQUENCE [LARGE SCALE GENOMIC DNA]</scope>
</reference>
<evidence type="ECO:0000256" key="5">
    <source>
        <dbReference type="ARBA" id="ARBA00018125"/>
    </source>
</evidence>
<comment type="subcellular location">
    <subcellularLocation>
        <location evidence="2">Cell junction</location>
        <location evidence="2">Adherens junction</location>
    </subcellularLocation>
    <subcellularLocation>
        <location evidence="3">Cell membrane</location>
        <topology evidence="3">Multi-pass membrane protein</topology>
    </subcellularLocation>
    <subcellularLocation>
        <location evidence="1">Nucleus</location>
    </subcellularLocation>
</comment>
<evidence type="ECO:0000313" key="15">
    <source>
        <dbReference type="EMBL" id="GIY10039.1"/>
    </source>
</evidence>
<dbReference type="Proteomes" id="UP001054837">
    <property type="component" value="Unassembled WGS sequence"/>
</dbReference>
<dbReference type="GO" id="GO:0005634">
    <property type="term" value="C:nucleus"/>
    <property type="evidence" value="ECO:0007669"/>
    <property type="project" value="UniProtKB-SubCell"/>
</dbReference>
<name>A0AAV4QL40_9ARAC</name>
<feature type="domain" description="Myosin-binding" evidence="14">
    <location>
        <begin position="49"/>
        <end position="294"/>
    </location>
</feature>
<protein>
    <recommendedName>
        <fullName evidence="5">Vezatin</fullName>
    </recommendedName>
</protein>
<dbReference type="PANTHER" id="PTHR15989">
    <property type="entry name" value="VEZATIN"/>
    <property type="match status" value="1"/>
</dbReference>